<feature type="region of interest" description="Disordered" evidence="7">
    <location>
        <begin position="154"/>
        <end position="173"/>
    </location>
</feature>
<dbReference type="CDD" id="cd08048">
    <property type="entry name" value="HFD_TAF11"/>
    <property type="match status" value="1"/>
</dbReference>
<name>A0AAE9FID8_CAEBR</name>
<evidence type="ECO:0000259" key="8">
    <source>
        <dbReference type="Pfam" id="PF04719"/>
    </source>
</evidence>
<dbReference type="InterPro" id="IPR006809">
    <property type="entry name" value="TAFII28_dom"/>
</dbReference>
<evidence type="ECO:0000256" key="1">
    <source>
        <dbReference type="ARBA" id="ARBA00004123"/>
    </source>
</evidence>
<dbReference type="InterPro" id="IPR045127">
    <property type="entry name" value="TAF11-like"/>
</dbReference>
<dbReference type="GO" id="GO:0051123">
    <property type="term" value="P:RNA polymerase II preinitiation complex assembly"/>
    <property type="evidence" value="ECO:0007669"/>
    <property type="project" value="InterPro"/>
</dbReference>
<evidence type="ECO:0000313" key="10">
    <source>
        <dbReference type="Proteomes" id="UP000829354"/>
    </source>
</evidence>
<evidence type="ECO:0000256" key="3">
    <source>
        <dbReference type="ARBA" id="ARBA00023015"/>
    </source>
</evidence>
<reference evidence="9 10" key="1">
    <citation type="submission" date="2022-04" db="EMBL/GenBank/DDBJ databases">
        <title>Chromosome-level reference genomes for two strains of Caenorhabditis briggsae: an improved platform for comparative genomics.</title>
        <authorList>
            <person name="Stevens L."/>
            <person name="Andersen E."/>
        </authorList>
    </citation>
    <scope>NUCLEOTIDE SEQUENCE [LARGE SCALE GENOMIC DNA]</scope>
    <source>
        <strain evidence="9">VX34</strain>
        <tissue evidence="9">Whole-organism</tissue>
    </source>
</reference>
<accession>A0AAE9FID8</accession>
<feature type="domain" description="TAFII28-like protein" evidence="8">
    <location>
        <begin position="213"/>
        <end position="300"/>
    </location>
</feature>
<gene>
    <name evidence="9" type="ORF">L5515_018539</name>
</gene>
<dbReference type="InterPro" id="IPR009072">
    <property type="entry name" value="Histone-fold"/>
</dbReference>
<evidence type="ECO:0000256" key="6">
    <source>
        <dbReference type="ARBA" id="ARBA00072882"/>
    </source>
</evidence>
<proteinExistence type="inferred from homology"/>
<dbReference type="Gene3D" id="1.10.20.10">
    <property type="entry name" value="Histone, subunit A"/>
    <property type="match status" value="1"/>
</dbReference>
<dbReference type="EMBL" id="CP092625">
    <property type="protein sequence ID" value="UMM42878.1"/>
    <property type="molecule type" value="Genomic_DNA"/>
</dbReference>
<evidence type="ECO:0000256" key="4">
    <source>
        <dbReference type="ARBA" id="ARBA00023163"/>
    </source>
</evidence>
<keyword evidence="4" id="KW-0804">Transcription</keyword>
<comment type="subcellular location">
    <subcellularLocation>
        <location evidence="1">Nucleus</location>
    </subcellularLocation>
</comment>
<evidence type="ECO:0000256" key="5">
    <source>
        <dbReference type="ARBA" id="ARBA00023242"/>
    </source>
</evidence>
<sequence>MIPSFSKMDAMDLFGGLSSDEEEENYPPTPKDSTLTLMAEMEMSDEDGDEPMEANDTDKTTSGSSPDQMVPATFSDKPTTSAQVKFFLSSDEDSMDMPDVKQMVKDSISRLEQETKRKLMEAVEATKPITCMEPLVKKPKVEIEDLMIEQLPTVPEPMPMTSDVESVPQGKMDKKDIESVRIKSAVKQEEEKEEDNTAGKLDHDEKERLKMEVLLKNFSKEQFDRYEVFRQSKFQRTMIRRLMKKFTNNAPFPEGAVIAVASLAKMVVGDIVEEALDIRDAKEDEAEQPLQPHHIRQAYYKLAREGTIHF</sequence>
<dbReference type="GO" id="GO:0005669">
    <property type="term" value="C:transcription factor TFIID complex"/>
    <property type="evidence" value="ECO:0007669"/>
    <property type="project" value="InterPro"/>
</dbReference>
<dbReference type="AlphaFoldDB" id="A0AAE9FID8"/>
<evidence type="ECO:0000313" key="9">
    <source>
        <dbReference type="EMBL" id="UMM42878.1"/>
    </source>
</evidence>
<dbReference type="FunFam" id="1.10.20.10:FF:000061">
    <property type="entry name" value="TFIID subunit"/>
    <property type="match status" value="1"/>
</dbReference>
<dbReference type="GO" id="GO:0046982">
    <property type="term" value="F:protein heterodimerization activity"/>
    <property type="evidence" value="ECO:0007669"/>
    <property type="project" value="InterPro"/>
</dbReference>
<evidence type="ECO:0000256" key="7">
    <source>
        <dbReference type="SAM" id="MobiDB-lite"/>
    </source>
</evidence>
<organism evidence="9 10">
    <name type="scientific">Caenorhabditis briggsae</name>
    <dbReference type="NCBI Taxonomy" id="6238"/>
    <lineage>
        <taxon>Eukaryota</taxon>
        <taxon>Metazoa</taxon>
        <taxon>Ecdysozoa</taxon>
        <taxon>Nematoda</taxon>
        <taxon>Chromadorea</taxon>
        <taxon>Rhabditida</taxon>
        <taxon>Rhabditina</taxon>
        <taxon>Rhabditomorpha</taxon>
        <taxon>Rhabditoidea</taxon>
        <taxon>Rhabditidae</taxon>
        <taxon>Peloderinae</taxon>
        <taxon>Caenorhabditis</taxon>
    </lineage>
</organism>
<dbReference type="SUPFAM" id="SSF47113">
    <property type="entry name" value="Histone-fold"/>
    <property type="match status" value="1"/>
</dbReference>
<keyword evidence="10" id="KW-1185">Reference proteome</keyword>
<keyword evidence="3" id="KW-0805">Transcription regulation</keyword>
<dbReference type="PANTHER" id="PTHR13218:SF22">
    <property type="entry name" value="TAFII28-LIKE PROTEIN DOMAIN-CONTAINING PROTEIN"/>
    <property type="match status" value="1"/>
</dbReference>
<keyword evidence="5" id="KW-0539">Nucleus</keyword>
<dbReference type="Pfam" id="PF04719">
    <property type="entry name" value="TAFII28"/>
    <property type="match status" value="1"/>
</dbReference>
<dbReference type="PANTHER" id="PTHR13218">
    <property type="entry name" value="TRANSCRIPTION INITIATION FACTOR TFIID SUBUNIT 11-RELATED"/>
    <property type="match status" value="1"/>
</dbReference>
<evidence type="ECO:0000256" key="2">
    <source>
        <dbReference type="ARBA" id="ARBA00009788"/>
    </source>
</evidence>
<comment type="similarity">
    <text evidence="2">Belongs to the TAF11 family.</text>
</comment>
<feature type="region of interest" description="Disordered" evidence="7">
    <location>
        <begin position="1"/>
        <end position="81"/>
    </location>
</feature>
<feature type="compositionally biased region" description="Acidic residues" evidence="7">
    <location>
        <begin position="42"/>
        <end position="55"/>
    </location>
</feature>
<dbReference type="Proteomes" id="UP000829354">
    <property type="component" value="Chromosome X"/>
</dbReference>
<protein>
    <recommendedName>
        <fullName evidence="6">Transcription initiation factor TFIID subunit 11</fullName>
    </recommendedName>
</protein>